<dbReference type="SUPFAM" id="SSF52499">
    <property type="entry name" value="Isochorismatase-like hydrolases"/>
    <property type="match status" value="1"/>
</dbReference>
<dbReference type="Gene3D" id="3.40.50.850">
    <property type="entry name" value="Isochorismatase-like"/>
    <property type="match status" value="1"/>
</dbReference>
<reference evidence="3 4" key="1">
    <citation type="journal article" date="2020" name="Nature">
        <title>Bacterial chemolithoautotrophy via manganese oxidation.</title>
        <authorList>
            <person name="Yu H."/>
            <person name="Leadbetter J.R."/>
        </authorList>
    </citation>
    <scope>NUCLEOTIDE SEQUENCE [LARGE SCALE GENOMIC DNA]</scope>
    <source>
        <strain evidence="3 4">RBP-1</strain>
    </source>
</reference>
<evidence type="ECO:0000259" key="2">
    <source>
        <dbReference type="Pfam" id="PF00857"/>
    </source>
</evidence>
<dbReference type="PANTHER" id="PTHR43540:SF6">
    <property type="entry name" value="ISOCHORISMATASE-LIKE DOMAIN-CONTAINING PROTEIN"/>
    <property type="match status" value="1"/>
</dbReference>
<dbReference type="AlphaFoldDB" id="A0A7X6DJS5"/>
<sequence>MSDAAQDFDASWLPRSALLLVDMNRSHLDHSIGHMLVEESAAKAIIERAVGVREAFAAAGLPVIYVRTHHRQDPRTGEIVDNKSPFWMAQHRKAVPGLGKQRKSLAVEGAPVTEVVAPLAPRPGDFTVFKHRYSPFDNTDLELLLRNLRVDTLVIGGVNTNNCVLCSCFDAFNRDLRVVLMKDVCASMNGPEYHEAALKVIEAALGWIVESRDVIGALHGTAAAAREVETA</sequence>
<accession>A0A7X6DJS5</accession>
<dbReference type="InterPro" id="IPR000868">
    <property type="entry name" value="Isochorismatase-like_dom"/>
</dbReference>
<organism evidence="3 4">
    <name type="scientific">Ramlibacter lithotrophicus</name>
    <dbReference type="NCBI Taxonomy" id="2606681"/>
    <lineage>
        <taxon>Bacteria</taxon>
        <taxon>Pseudomonadati</taxon>
        <taxon>Pseudomonadota</taxon>
        <taxon>Betaproteobacteria</taxon>
        <taxon>Burkholderiales</taxon>
        <taxon>Comamonadaceae</taxon>
        <taxon>Ramlibacter</taxon>
    </lineage>
</organism>
<dbReference type="PANTHER" id="PTHR43540">
    <property type="entry name" value="PEROXYUREIDOACRYLATE/UREIDOACRYLATE AMIDOHYDROLASE-RELATED"/>
    <property type="match status" value="1"/>
</dbReference>
<proteinExistence type="predicted"/>
<dbReference type="Proteomes" id="UP000521868">
    <property type="component" value="Unassembled WGS sequence"/>
</dbReference>
<dbReference type="RefSeq" id="WP_168109582.1">
    <property type="nucleotide sequence ID" value="NZ_VTOX01000010.1"/>
</dbReference>
<dbReference type="EMBL" id="VTOX01000010">
    <property type="protein sequence ID" value="NKE68465.1"/>
    <property type="molecule type" value="Genomic_DNA"/>
</dbReference>
<dbReference type="CDD" id="cd00431">
    <property type="entry name" value="cysteine_hydrolases"/>
    <property type="match status" value="1"/>
</dbReference>
<dbReference type="GO" id="GO:0016787">
    <property type="term" value="F:hydrolase activity"/>
    <property type="evidence" value="ECO:0007669"/>
    <property type="project" value="UniProtKB-KW"/>
</dbReference>
<name>A0A7X6DJS5_9BURK</name>
<dbReference type="InterPro" id="IPR050272">
    <property type="entry name" value="Isochorismatase-like_hydrls"/>
</dbReference>
<dbReference type="Pfam" id="PF00857">
    <property type="entry name" value="Isochorismatase"/>
    <property type="match status" value="1"/>
</dbReference>
<dbReference type="InterPro" id="IPR036380">
    <property type="entry name" value="Isochorismatase-like_sf"/>
</dbReference>
<evidence type="ECO:0000313" key="4">
    <source>
        <dbReference type="Proteomes" id="UP000521868"/>
    </source>
</evidence>
<feature type="domain" description="Isochorismatase-like" evidence="2">
    <location>
        <begin position="16"/>
        <end position="212"/>
    </location>
</feature>
<comment type="caution">
    <text evidence="3">The sequence shown here is derived from an EMBL/GenBank/DDBJ whole genome shotgun (WGS) entry which is preliminary data.</text>
</comment>
<evidence type="ECO:0000256" key="1">
    <source>
        <dbReference type="ARBA" id="ARBA00022801"/>
    </source>
</evidence>
<gene>
    <name evidence="3" type="ORF">RAMLITH_21845</name>
</gene>
<keyword evidence="4" id="KW-1185">Reference proteome</keyword>
<protein>
    <submittedName>
        <fullName evidence="3">Cysteine hydrolase</fullName>
    </submittedName>
</protein>
<evidence type="ECO:0000313" key="3">
    <source>
        <dbReference type="EMBL" id="NKE68465.1"/>
    </source>
</evidence>
<keyword evidence="1 3" id="KW-0378">Hydrolase</keyword>